<evidence type="ECO:0000256" key="1">
    <source>
        <dbReference type="ARBA" id="ARBA00007257"/>
    </source>
</evidence>
<feature type="domain" description="SpaA-like prealbumin fold" evidence="6">
    <location>
        <begin position="498"/>
        <end position="575"/>
    </location>
</feature>
<organism evidence="7">
    <name type="scientific">[Clostridium] nexile</name>
    <dbReference type="NCBI Taxonomy" id="29361"/>
    <lineage>
        <taxon>Bacteria</taxon>
        <taxon>Bacillati</taxon>
        <taxon>Bacillota</taxon>
        <taxon>Clostridia</taxon>
        <taxon>Lachnospirales</taxon>
        <taxon>Lachnospiraceae</taxon>
        <taxon>Tyzzerella</taxon>
    </lineage>
</organism>
<dbReference type="InterPro" id="IPR013783">
    <property type="entry name" value="Ig-like_fold"/>
</dbReference>
<feature type="chain" id="PRO_5027027348" evidence="5">
    <location>
        <begin position="26"/>
        <end position="773"/>
    </location>
</feature>
<proteinExistence type="inferred from homology"/>
<evidence type="ECO:0000259" key="6">
    <source>
        <dbReference type="Pfam" id="PF17802"/>
    </source>
</evidence>
<keyword evidence="2" id="KW-0964">Secreted</keyword>
<feature type="domain" description="SpaA-like prealbumin fold" evidence="6">
    <location>
        <begin position="380"/>
        <end position="485"/>
    </location>
</feature>
<dbReference type="InterPro" id="IPR041033">
    <property type="entry name" value="SpaA_PFL_dom_1"/>
</dbReference>
<dbReference type="AlphaFoldDB" id="A0A6N2THL7"/>
<dbReference type="EMBL" id="CACRTG010000012">
    <property type="protein sequence ID" value="VYT05210.1"/>
    <property type="molecule type" value="Genomic_DNA"/>
</dbReference>
<keyword evidence="4" id="KW-1133">Transmembrane helix</keyword>
<evidence type="ECO:0000256" key="5">
    <source>
        <dbReference type="SAM" id="SignalP"/>
    </source>
</evidence>
<accession>A0A6N2THL7</accession>
<dbReference type="PANTHER" id="PTHR36108">
    <property type="entry name" value="COLOSSIN-B-RELATED"/>
    <property type="match status" value="1"/>
</dbReference>
<keyword evidence="3 5" id="KW-0732">Signal</keyword>
<dbReference type="Gene3D" id="2.60.40.10">
    <property type="entry name" value="Immunoglobulins"/>
    <property type="match status" value="4"/>
</dbReference>
<sequence length="773" mass="86312">MKKIKQLFSFVLICATVLGTLSVYAQEPKDPPSVGEKLQMAEEIREILREVGVGTVEGYEEIPRAEFAAKSTIYAQVLEANVGAIDIVDYNQTAPDGTPWVILEHWNEGRLGTSSGEELYCANPTVSFRAGYKTAVDAAKYYNKATIQMIAAMFYYYDHYVCSGINSNYDYLFKQCAVWWVLNEAHHWYGNVVIETGNNVKCNLGHWLATHKSEYMANGMAWARKNYQYFQDAYGIMYEGAGQPLSKWGGTYKPFGTVRLKKESANPSVTTQNGNYSLEGAEFGVYKEASLSGSSRVGVLKTDAKGDSNVLSLQAGTYFVKEIKAPKGYALNPETKTVTISSGRESKVMFEDVPQLCPIEILLRKTDADTGENKPQGAATFRGARFTVKYYDGLWEEDTDPEKLGKTAKRTWVFETDEDGQCSYGKKHLVSGDALYVDLNGRPAVPIGTITIQETKAPEGYLLNPELFVRQITAKGNTESVDTYNTLGVPERILKLDLIKRQEGLDVPIPGVKFEHESPDGKKETIETDQNGELTLKGLQYGTHKIQEISVMDGYLLNGNVIEFYVAQDNQISITSKIDDTLGKAEIQVTDKGNIIVTMEDPLAPFRLLIHKENQKGKRLEGAEFTLYAEKTCENVVMRGETGTDGVLELRNLEVGKRYYMKETKAPEGYRIPVDLFRNPLVYELWVESIPAKDTFLFYVNGKAYDASDSDGMFSVGGTKADRETHVTVINETGMKLPDTGSKWMLPMLAAGGILCLIAGRQQKRKKIRRIRR</sequence>
<reference evidence="7" key="1">
    <citation type="submission" date="2019-11" db="EMBL/GenBank/DDBJ databases">
        <authorList>
            <person name="Feng L."/>
        </authorList>
    </citation>
    <scope>NUCLEOTIDE SEQUENCE</scope>
    <source>
        <strain evidence="7">CnexileLFYP112</strain>
    </source>
</reference>
<feature type="signal peptide" evidence="5">
    <location>
        <begin position="1"/>
        <end position="25"/>
    </location>
</feature>
<evidence type="ECO:0000313" key="7">
    <source>
        <dbReference type="EMBL" id="VYT05210.1"/>
    </source>
</evidence>
<keyword evidence="4" id="KW-0472">Membrane</keyword>
<gene>
    <name evidence="7" type="ORF">CNLFYP112_00372</name>
</gene>
<name>A0A6N2THL7_9FIRM</name>
<dbReference type="Pfam" id="PF17802">
    <property type="entry name" value="SpaA"/>
    <property type="match status" value="4"/>
</dbReference>
<feature type="domain" description="SpaA-like prealbumin fold" evidence="6">
    <location>
        <begin position="272"/>
        <end position="351"/>
    </location>
</feature>
<protein>
    <submittedName>
        <fullName evidence="7">Cna protein B-type domain protein</fullName>
    </submittedName>
</protein>
<dbReference type="PANTHER" id="PTHR36108:SF13">
    <property type="entry name" value="COLOSSIN-B-RELATED"/>
    <property type="match status" value="1"/>
</dbReference>
<keyword evidence="4" id="KW-0812">Transmembrane</keyword>
<feature type="transmembrane region" description="Helical" evidence="4">
    <location>
        <begin position="744"/>
        <end position="760"/>
    </location>
</feature>
<evidence type="ECO:0000256" key="4">
    <source>
        <dbReference type="SAM" id="Phobius"/>
    </source>
</evidence>
<evidence type="ECO:0000256" key="3">
    <source>
        <dbReference type="ARBA" id="ARBA00022729"/>
    </source>
</evidence>
<feature type="domain" description="SpaA-like prealbumin fold" evidence="6">
    <location>
        <begin position="608"/>
        <end position="672"/>
    </location>
</feature>
<evidence type="ECO:0000256" key="2">
    <source>
        <dbReference type="ARBA" id="ARBA00022525"/>
    </source>
</evidence>
<comment type="similarity">
    <text evidence="1">Belongs to the serine-aspartate repeat-containing protein (SDr) family.</text>
</comment>